<dbReference type="Gene3D" id="1.10.287.380">
    <property type="entry name" value="Valyl-tRNA synthetase, C-terminal domain"/>
    <property type="match status" value="1"/>
</dbReference>
<evidence type="ECO:0000256" key="3">
    <source>
        <dbReference type="ARBA" id="ARBA00022490"/>
    </source>
</evidence>
<evidence type="ECO:0000256" key="13">
    <source>
        <dbReference type="HAMAP-Rule" id="MF_02004"/>
    </source>
</evidence>
<keyword evidence="4 13" id="KW-0436">Ligase</keyword>
<evidence type="ECO:0000313" key="18">
    <source>
        <dbReference type="Proteomes" id="UP000320591"/>
    </source>
</evidence>
<dbReference type="InterPro" id="IPR014729">
    <property type="entry name" value="Rossmann-like_a/b/a_fold"/>
</dbReference>
<dbReference type="AlphaFoldDB" id="A0A5B8IJ61"/>
<accession>A0A5B8IJ61</accession>
<dbReference type="Pfam" id="PF08264">
    <property type="entry name" value="Anticodon_1"/>
    <property type="match status" value="1"/>
</dbReference>
<evidence type="ECO:0000256" key="7">
    <source>
        <dbReference type="ARBA" id="ARBA00022917"/>
    </source>
</evidence>
<comment type="function">
    <text evidence="11 13">Catalyzes the attachment of valine to tRNA(Val). As ValRS can inadvertently accommodate and process structurally similar amino acids such as threonine, to avoid such errors, it has a 'posttransfer' editing activity that hydrolyzes mischarged Thr-tRNA(Val) in a tRNA-dependent manner.</text>
</comment>
<evidence type="ECO:0000256" key="12">
    <source>
        <dbReference type="ARBA" id="ARBA00060830"/>
    </source>
</evidence>
<protein>
    <recommendedName>
        <fullName evidence="13">Valine--tRNA ligase</fullName>
        <ecNumber evidence="13">6.1.1.9</ecNumber>
    </recommendedName>
    <alternativeName>
        <fullName evidence="13">Valyl-tRNA synthetase</fullName>
        <shortName evidence="13">ValRS</shortName>
    </alternativeName>
</protein>
<feature type="short sequence motif" description="'HIGH' region" evidence="13">
    <location>
        <begin position="42"/>
        <end position="52"/>
    </location>
</feature>
<dbReference type="FunFam" id="3.90.740.10:FF:000004">
    <property type="entry name" value="Valine--tRNA ligase"/>
    <property type="match status" value="1"/>
</dbReference>
<dbReference type="SUPFAM" id="SSF47323">
    <property type="entry name" value="Anticodon-binding domain of a subclass of class I aminoacyl-tRNA synthetases"/>
    <property type="match status" value="1"/>
</dbReference>
<feature type="domain" description="Aminoacyl-tRNA synthetase class Ia" evidence="14">
    <location>
        <begin position="14"/>
        <end position="631"/>
    </location>
</feature>
<dbReference type="InterPro" id="IPR033705">
    <property type="entry name" value="Anticodon_Ia_Val"/>
</dbReference>
<dbReference type="Gene3D" id="3.90.740.10">
    <property type="entry name" value="Valyl/Leucyl/Isoleucyl-tRNA synthetase, editing domain"/>
    <property type="match status" value="2"/>
</dbReference>
<evidence type="ECO:0000256" key="8">
    <source>
        <dbReference type="ARBA" id="ARBA00023054"/>
    </source>
</evidence>
<dbReference type="RefSeq" id="WP_042868144.1">
    <property type="nucleotide sequence ID" value="NZ_CM001975.1"/>
</dbReference>
<proteinExistence type="inferred from homology"/>
<dbReference type="FunFam" id="3.90.740.10:FF:000003">
    <property type="entry name" value="Valine--tRNA ligase"/>
    <property type="match status" value="1"/>
</dbReference>
<dbReference type="HAMAP" id="MF_02004">
    <property type="entry name" value="Val_tRNA_synth_type1"/>
    <property type="match status" value="1"/>
</dbReference>
<dbReference type="InterPro" id="IPR009008">
    <property type="entry name" value="Val/Leu/Ile-tRNA-synth_edit"/>
</dbReference>
<dbReference type="GO" id="GO:0005524">
    <property type="term" value="F:ATP binding"/>
    <property type="evidence" value="ECO:0007669"/>
    <property type="project" value="UniProtKB-UniRule"/>
</dbReference>
<feature type="domain" description="Methionyl/Valyl/Leucyl/Isoleucyl-tRNA synthetase anticodon-binding" evidence="15">
    <location>
        <begin position="674"/>
        <end position="823"/>
    </location>
</feature>
<dbReference type="FunFam" id="3.40.50.620:FF:000032">
    <property type="entry name" value="Valine--tRNA ligase"/>
    <property type="match status" value="1"/>
</dbReference>
<dbReference type="OrthoDB" id="9810365at2"/>
<dbReference type="InterPro" id="IPR009080">
    <property type="entry name" value="tRNAsynth_Ia_anticodon-bd"/>
</dbReference>
<evidence type="ECO:0000256" key="4">
    <source>
        <dbReference type="ARBA" id="ARBA00022598"/>
    </source>
</evidence>
<dbReference type="InterPro" id="IPR019499">
    <property type="entry name" value="Val-tRNA_synth_tRNA-bd"/>
</dbReference>
<dbReference type="CDD" id="cd00817">
    <property type="entry name" value="ValRS_core"/>
    <property type="match status" value="1"/>
</dbReference>
<dbReference type="Gene3D" id="1.10.730.10">
    <property type="entry name" value="Isoleucyl-tRNA Synthetase, Domain 1"/>
    <property type="match status" value="1"/>
</dbReference>
<evidence type="ECO:0000256" key="2">
    <source>
        <dbReference type="ARBA" id="ARBA00011245"/>
    </source>
</evidence>
<comment type="subcellular location">
    <subcellularLocation>
        <location evidence="1 13">Cytoplasm</location>
    </subcellularLocation>
</comment>
<sequence>MEKTYNPHDIEQPLYEHWEKQGYFKPNGDTSKESFSIMIPPPNVTGSLHMGHAFQQTIMDTMIRYQRMQGKNTLWQAGTDHAGIATQMVVERKIAAEEGKTRHDYGRDAFIDKIWQWKAESGGTITRQMRRLGNSVDWERERFTMDDGLSNAVKEVFVRLYQEDLIYRGKRLVNWDPKLRTAISDLEVENRDVKGSMWHLRYPLADGAKTADGKDYLVVATTRPETVLGDTGVAVNPEDPRYKDLIGKYLILPLVGRRIPIVGDEHADMEKGTGCVKITPAHDFNDYEVGKRHQLPMINILTFDGDIRQEAEVFNTNGEASTVYSNDIPDTFRGLERFAARKAVVAAFDELGLLEEIKAHDLTVPYGDRGGVVIEPMLTDQWYVRAAILAKPAVEAVEDGRIQFVPKQYENMYFSWMRDIQDWCISRQLWWGHRIPAWYDDNGKVYVGRDEAEVRRDNNLAADVALRQDDDVLDTWFSSALWTFSTLGWPEQTPDLKAFHPSSVMVSGFDIIFFWIARMIMMTMHFIKDEDGKPQVPFHTVYMTGLIRDEEGQKMSKSKGNVIDPLDMVDGISLEALLEKRTGNMMQPQLAEKIRKRTEKQFPNGIEPHGTDALRFTLAALASTGRDINWDMKRLEGYRNFCNKLWNASRFVLMNTEGQDCGFNDNEKVLSLADRWILAEFNRTVKAYREALDSYRFDLAANVLYEFTWNQFCDWYLELTKPVMNGGSDAELRGTRHTLVTVLEALLRLAHPIIPFITETIWQRVKVLKGVNADTIMLQPFPAFDAALEDEQAFNDLEWIKQAIIAVRNIRAEMNIAPSKPLALLLREASADAARRVQDNLGFIQTLARLESITLLPAGDKGPVSVTKLVDGAELLIPMAGLIDKVAELDRLAKEVAKLELEIGRIDSKLSNEGFVARAPEAVVAKEREKRDGYALAKAKLLEQQATIAAL</sequence>
<dbReference type="NCBIfam" id="NF004349">
    <property type="entry name" value="PRK05729.1"/>
    <property type="match status" value="1"/>
</dbReference>
<evidence type="ECO:0000256" key="1">
    <source>
        <dbReference type="ARBA" id="ARBA00004496"/>
    </source>
</evidence>
<evidence type="ECO:0000256" key="10">
    <source>
        <dbReference type="ARBA" id="ARBA00047552"/>
    </source>
</evidence>
<dbReference type="EMBL" id="CP042220">
    <property type="protein sequence ID" value="QDX31537.1"/>
    <property type="molecule type" value="Genomic_DNA"/>
</dbReference>
<keyword evidence="18" id="KW-1185">Reference proteome</keyword>
<dbReference type="SUPFAM" id="SSF50677">
    <property type="entry name" value="ValRS/IleRS/LeuRS editing domain"/>
    <property type="match status" value="1"/>
</dbReference>
<feature type="short sequence motif" description="'KMSKS' region" evidence="13">
    <location>
        <begin position="554"/>
        <end position="558"/>
    </location>
</feature>
<dbReference type="PROSITE" id="PS00178">
    <property type="entry name" value="AA_TRNA_LIGASE_I"/>
    <property type="match status" value="1"/>
</dbReference>
<keyword evidence="9 13" id="KW-0030">Aminoacyl-tRNA synthetase</keyword>
<dbReference type="PRINTS" id="PR00986">
    <property type="entry name" value="TRNASYNTHVAL"/>
</dbReference>
<dbReference type="SUPFAM" id="SSF52374">
    <property type="entry name" value="Nucleotidylyl transferase"/>
    <property type="match status" value="1"/>
</dbReference>
<dbReference type="Gene3D" id="3.40.50.620">
    <property type="entry name" value="HUPs"/>
    <property type="match status" value="2"/>
</dbReference>
<dbReference type="FunFam" id="1.10.287.380:FF:000001">
    <property type="entry name" value="Valine--tRNA ligase"/>
    <property type="match status" value="1"/>
</dbReference>
<dbReference type="InterPro" id="IPR010978">
    <property type="entry name" value="tRNA-bd_arm"/>
</dbReference>
<evidence type="ECO:0000256" key="5">
    <source>
        <dbReference type="ARBA" id="ARBA00022741"/>
    </source>
</evidence>
<dbReference type="PANTHER" id="PTHR11946">
    <property type="entry name" value="VALYL-TRNA SYNTHETASES"/>
    <property type="match status" value="1"/>
</dbReference>
<dbReference type="InterPro" id="IPR002303">
    <property type="entry name" value="Valyl-tRNA_ligase"/>
</dbReference>
<name>A0A5B8IJ61_9GAMM</name>
<dbReference type="SUPFAM" id="SSF46589">
    <property type="entry name" value="tRNA-binding arm"/>
    <property type="match status" value="1"/>
</dbReference>
<keyword evidence="8 13" id="KW-0175">Coiled coil</keyword>
<comment type="catalytic activity">
    <reaction evidence="10 13">
        <text>tRNA(Val) + L-valine + ATP = L-valyl-tRNA(Val) + AMP + diphosphate</text>
        <dbReference type="Rhea" id="RHEA:10704"/>
        <dbReference type="Rhea" id="RHEA-COMP:9672"/>
        <dbReference type="Rhea" id="RHEA-COMP:9708"/>
        <dbReference type="ChEBI" id="CHEBI:30616"/>
        <dbReference type="ChEBI" id="CHEBI:33019"/>
        <dbReference type="ChEBI" id="CHEBI:57762"/>
        <dbReference type="ChEBI" id="CHEBI:78442"/>
        <dbReference type="ChEBI" id="CHEBI:78537"/>
        <dbReference type="ChEBI" id="CHEBI:456215"/>
        <dbReference type="EC" id="6.1.1.9"/>
    </reaction>
</comment>
<dbReference type="Pfam" id="PF00133">
    <property type="entry name" value="tRNA-synt_1"/>
    <property type="match status" value="1"/>
</dbReference>
<dbReference type="STRING" id="568768.GCA_000406125_00365"/>
<comment type="similarity">
    <text evidence="12 13">Belongs to the class-I aminoacyl-tRNA synthetase family. ValS type 1 subfamily.</text>
</comment>
<dbReference type="NCBIfam" id="TIGR00422">
    <property type="entry name" value="valS"/>
    <property type="match status" value="1"/>
</dbReference>
<evidence type="ECO:0000313" key="17">
    <source>
        <dbReference type="EMBL" id="QDX31537.1"/>
    </source>
</evidence>
<dbReference type="GO" id="GO:0002161">
    <property type="term" value="F:aminoacyl-tRNA deacylase activity"/>
    <property type="evidence" value="ECO:0007669"/>
    <property type="project" value="InterPro"/>
</dbReference>
<evidence type="ECO:0000259" key="15">
    <source>
        <dbReference type="Pfam" id="PF08264"/>
    </source>
</evidence>
<keyword evidence="7 13" id="KW-0648">Protein biosynthesis</keyword>
<dbReference type="KEGG" id="dic:Dpoa569_0003584"/>
<gene>
    <name evidence="13" type="primary">valS</name>
    <name evidence="17" type="ORF">Dpoa569_0003584</name>
</gene>
<feature type="coiled-coil region" evidence="13">
    <location>
        <begin position="882"/>
        <end position="909"/>
    </location>
</feature>
<dbReference type="InterPro" id="IPR002300">
    <property type="entry name" value="aa-tRNA-synth_Ia"/>
</dbReference>
<feature type="domain" description="Valyl-tRNA synthetase tRNA-binding arm" evidence="16">
    <location>
        <begin position="888"/>
        <end position="946"/>
    </location>
</feature>
<evidence type="ECO:0000256" key="11">
    <source>
        <dbReference type="ARBA" id="ARBA00055630"/>
    </source>
</evidence>
<dbReference type="InterPro" id="IPR013155">
    <property type="entry name" value="M/V/L/I-tRNA-synth_anticd-bd"/>
</dbReference>
<dbReference type="FunFam" id="3.40.50.620:FF:000146">
    <property type="entry name" value="Valine--tRNA ligase"/>
    <property type="match status" value="1"/>
</dbReference>
<dbReference type="InterPro" id="IPR037118">
    <property type="entry name" value="Val-tRNA_synth_C_sf"/>
</dbReference>
<dbReference type="PANTHER" id="PTHR11946:SF93">
    <property type="entry name" value="VALINE--TRNA LIGASE, CHLOROPLASTIC_MITOCHONDRIAL 2"/>
    <property type="match status" value="1"/>
</dbReference>
<evidence type="ECO:0000259" key="14">
    <source>
        <dbReference type="Pfam" id="PF00133"/>
    </source>
</evidence>
<evidence type="ECO:0000256" key="6">
    <source>
        <dbReference type="ARBA" id="ARBA00022840"/>
    </source>
</evidence>
<keyword evidence="6 13" id="KW-0067">ATP-binding</keyword>
<dbReference type="EC" id="6.1.1.9" evidence="13"/>
<feature type="binding site" evidence="13">
    <location>
        <position position="557"/>
    </location>
    <ligand>
        <name>ATP</name>
        <dbReference type="ChEBI" id="CHEBI:30616"/>
    </ligand>
</feature>
<dbReference type="GO" id="GO:0006438">
    <property type="term" value="P:valyl-tRNA aminoacylation"/>
    <property type="evidence" value="ECO:0007669"/>
    <property type="project" value="UniProtKB-UniRule"/>
</dbReference>
<dbReference type="GO" id="GO:0004832">
    <property type="term" value="F:valine-tRNA ligase activity"/>
    <property type="evidence" value="ECO:0007669"/>
    <property type="project" value="UniProtKB-UniRule"/>
</dbReference>
<dbReference type="CDD" id="cd07962">
    <property type="entry name" value="Anticodon_Ia_Val"/>
    <property type="match status" value="1"/>
</dbReference>
<comment type="subunit">
    <text evidence="2 13">Monomer.</text>
</comment>
<evidence type="ECO:0000256" key="9">
    <source>
        <dbReference type="ARBA" id="ARBA00023146"/>
    </source>
</evidence>
<comment type="domain">
    <text evidence="13">ValRS has two distinct active sites: one for aminoacylation and one for editing. The misactivated threonine is translocated from the active site to the editing site.</text>
</comment>
<reference evidence="17 18" key="1">
    <citation type="journal article" date="2019" name="Environ. Microbiol.">
        <title>The phytopathogenic nature of Dickeya aquatica 174/2 and the dynamic early evolution of Dickeya pathogenicity.</title>
        <authorList>
            <person name="Duprey A."/>
            <person name="Taib N."/>
            <person name="Leonard S."/>
            <person name="Garin T."/>
            <person name="Flandrois J.P."/>
            <person name="Nasser W."/>
            <person name="Brochier-Armanet C."/>
            <person name="Reverchon S."/>
        </authorList>
    </citation>
    <scope>NUCLEOTIDE SEQUENCE [LARGE SCALE GENOMIC DNA]</scope>
    <source>
        <strain evidence="17 18">NCPPB 569</strain>
    </source>
</reference>
<evidence type="ECO:0000259" key="16">
    <source>
        <dbReference type="Pfam" id="PF10458"/>
    </source>
</evidence>
<keyword evidence="5 13" id="KW-0547">Nucleotide-binding</keyword>
<dbReference type="InterPro" id="IPR001412">
    <property type="entry name" value="aa-tRNA-synth_I_CS"/>
</dbReference>
<dbReference type="FunFam" id="1.10.730.10:FF:000007">
    <property type="entry name" value="Valine--tRNA ligase"/>
    <property type="match status" value="1"/>
</dbReference>
<comment type="domain">
    <text evidence="13">The C-terminal coiled-coil domain is crucial for aminoacylation activity.</text>
</comment>
<dbReference type="Proteomes" id="UP000320591">
    <property type="component" value="Chromosome"/>
</dbReference>
<dbReference type="Pfam" id="PF10458">
    <property type="entry name" value="Val_tRNA-synt_C"/>
    <property type="match status" value="1"/>
</dbReference>
<organism evidence="17 18">
    <name type="scientific">Dickeya poaceiphila</name>
    <dbReference type="NCBI Taxonomy" id="568768"/>
    <lineage>
        <taxon>Bacteria</taxon>
        <taxon>Pseudomonadati</taxon>
        <taxon>Pseudomonadota</taxon>
        <taxon>Gammaproteobacteria</taxon>
        <taxon>Enterobacterales</taxon>
        <taxon>Pectobacteriaceae</taxon>
        <taxon>Dickeya</taxon>
    </lineage>
</organism>
<dbReference type="GO" id="GO:0005829">
    <property type="term" value="C:cytosol"/>
    <property type="evidence" value="ECO:0007669"/>
    <property type="project" value="TreeGrafter"/>
</dbReference>
<keyword evidence="3 13" id="KW-0963">Cytoplasm</keyword>